<comment type="catalytic activity">
    <reaction evidence="3">
        <text>an N-terminal (5-L-glutamyl)-[peptide] + an alpha-amino acid = 5-L-glutamyl amino acid + an N-terminal L-alpha-aminoacyl-[peptide]</text>
        <dbReference type="Rhea" id="RHEA:23904"/>
        <dbReference type="Rhea" id="RHEA-COMP:9780"/>
        <dbReference type="Rhea" id="RHEA-COMP:9795"/>
        <dbReference type="ChEBI" id="CHEBI:77644"/>
        <dbReference type="ChEBI" id="CHEBI:78597"/>
        <dbReference type="ChEBI" id="CHEBI:78599"/>
        <dbReference type="ChEBI" id="CHEBI:78608"/>
        <dbReference type="EC" id="2.3.2.2"/>
    </reaction>
</comment>
<sequence>MHFPRRRSNGPGLGAAPRRLLALALAASSASGALASCIPRGEPKIGAVASETDVCSRVGTKLLRRGGNAVDAVVGTVACVGTIGMYHSGIGGGGFMLVRAPNGTHEFVDFRETAPAAAFEDMYKDNPSGSQRGGLASGVPGELRGLEYAHKKYGKMSWRDVLAPAIKLARDGFTVNADLIKYMDSVVSAPGAGGFFEEDPNWAEDFAPTGRRVRLGETMTRKRLAGTLETIAEHGAGAFYTGAIANATIAALRAANGTMTLADLANYTVAVRAPSEIEYRGYKVRSCSAPSGGVVALSTLNILKGYADFGAPQNVNRSAQHLNEAMRFAYAQRTKLGDPSFVPGLDAYQAGMLSAATAAEVRGKIKDERTFGTEYYDPDRLESLETPGTSHIATVDASGMAVSLTTTINLVFGSRLMVPETGVIMNDQMDDFSVPGRSNAFGYAPSPANFIRPGKRPLSSMSPVIVEVEGESGRRPYLVVGAAGGSRIITSTVQNVIHVLDGGKTVAQALAMPRLHDQLVPAVTTFEWAYDNSTVAYLKDLGHNVSWVAPGQSVAQGVRWLLNGTFEAAGEPRLKSSGGYAV</sequence>
<comment type="pathway">
    <text evidence="3">Sulfur metabolism; glutathione metabolism.</text>
</comment>
<dbReference type="STRING" id="644352.J3PBT9"/>
<keyword evidence="3 5" id="KW-0808">Transferase</keyword>
<feature type="chain" id="PRO_5015095165" description="Glutathione hydrolase" evidence="4">
    <location>
        <begin position="36"/>
        <end position="582"/>
    </location>
</feature>
<evidence type="ECO:0000256" key="4">
    <source>
        <dbReference type="SAM" id="SignalP"/>
    </source>
</evidence>
<dbReference type="InterPro" id="IPR043137">
    <property type="entry name" value="GGT_ssub_C"/>
</dbReference>
<comment type="catalytic activity">
    <reaction evidence="3">
        <text>glutathione + H2O = L-cysteinylglycine + L-glutamate</text>
        <dbReference type="Rhea" id="RHEA:28807"/>
        <dbReference type="ChEBI" id="CHEBI:15377"/>
        <dbReference type="ChEBI" id="CHEBI:29985"/>
        <dbReference type="ChEBI" id="CHEBI:57925"/>
        <dbReference type="ChEBI" id="CHEBI:61694"/>
        <dbReference type="EC" id="3.4.19.13"/>
    </reaction>
</comment>
<feature type="binding site" evidence="2">
    <location>
        <begin position="459"/>
        <end position="460"/>
    </location>
    <ligand>
        <name>L-glutamate</name>
        <dbReference type="ChEBI" id="CHEBI:29985"/>
    </ligand>
</feature>
<dbReference type="Proteomes" id="UP000006039">
    <property type="component" value="Unassembled WGS sequence"/>
</dbReference>
<dbReference type="Gene3D" id="1.10.246.130">
    <property type="match status" value="1"/>
</dbReference>
<dbReference type="GeneID" id="20351418"/>
<evidence type="ECO:0000256" key="1">
    <source>
        <dbReference type="PIRSR" id="PIRSR600101-1"/>
    </source>
</evidence>
<feature type="active site" description="Nucleophile" evidence="1">
    <location>
        <position position="389"/>
    </location>
</feature>
<feature type="binding site" evidence="2">
    <location>
        <begin position="407"/>
        <end position="409"/>
    </location>
    <ligand>
        <name>L-glutamate</name>
        <dbReference type="ChEBI" id="CHEBI:29985"/>
    </ligand>
</feature>
<dbReference type="FunFam" id="3.60.20.40:FF:000008">
    <property type="entry name" value="Gamma-glutamyltranspeptidase (Eurofung)"/>
    <property type="match status" value="1"/>
</dbReference>
<dbReference type="HOGENOM" id="CLU_014813_4_0_1"/>
<dbReference type="NCBIfam" id="TIGR00066">
    <property type="entry name" value="g_glut_trans"/>
    <property type="match status" value="1"/>
</dbReference>
<reference evidence="6" key="4">
    <citation type="journal article" date="2015" name="G3 (Bethesda)">
        <title>Genome sequences of three phytopathogenic species of the Magnaporthaceae family of fungi.</title>
        <authorList>
            <person name="Okagaki L.H."/>
            <person name="Nunes C.C."/>
            <person name="Sailsbery J."/>
            <person name="Clay B."/>
            <person name="Brown D."/>
            <person name="John T."/>
            <person name="Oh Y."/>
            <person name="Young N."/>
            <person name="Fitzgerald M."/>
            <person name="Haas B.J."/>
            <person name="Zeng Q."/>
            <person name="Young S."/>
            <person name="Adiconis X."/>
            <person name="Fan L."/>
            <person name="Levin J.Z."/>
            <person name="Mitchell T.K."/>
            <person name="Okubara P.A."/>
            <person name="Farman M.L."/>
            <person name="Kohn L.M."/>
            <person name="Birren B."/>
            <person name="Ma L.-J."/>
            <person name="Dean R.A."/>
        </authorList>
    </citation>
    <scope>NUCLEOTIDE SEQUENCE</scope>
    <source>
        <strain evidence="6">R3-111a-1</strain>
    </source>
</reference>
<gene>
    <name evidence="6" type="primary">20351418</name>
    <name evidence="5" type="ORF">GGTG_10960</name>
</gene>
<dbReference type="InterPro" id="IPR000101">
    <property type="entry name" value="GGT_peptidase"/>
</dbReference>
<evidence type="ECO:0000256" key="2">
    <source>
        <dbReference type="PIRSR" id="PIRSR600101-2"/>
    </source>
</evidence>
<dbReference type="EnsemblFungi" id="EJT71706">
    <property type="protein sequence ID" value="EJT71706"/>
    <property type="gene ID" value="GGTG_10960"/>
</dbReference>
<evidence type="ECO:0000256" key="3">
    <source>
        <dbReference type="RuleBase" id="RU368068"/>
    </source>
</evidence>
<feature type="binding site" evidence="2">
    <location>
        <position position="111"/>
    </location>
    <ligand>
        <name>L-glutamate</name>
        <dbReference type="ChEBI" id="CHEBI:29985"/>
    </ligand>
</feature>
<organism evidence="5">
    <name type="scientific">Gaeumannomyces tritici (strain R3-111a-1)</name>
    <name type="common">Wheat and barley take-all root rot fungus</name>
    <name type="synonym">Gaeumannomyces graminis var. tritici</name>
    <dbReference type="NCBI Taxonomy" id="644352"/>
    <lineage>
        <taxon>Eukaryota</taxon>
        <taxon>Fungi</taxon>
        <taxon>Dikarya</taxon>
        <taxon>Ascomycota</taxon>
        <taxon>Pezizomycotina</taxon>
        <taxon>Sordariomycetes</taxon>
        <taxon>Sordariomycetidae</taxon>
        <taxon>Magnaporthales</taxon>
        <taxon>Magnaporthaceae</taxon>
        <taxon>Gaeumannomyces</taxon>
    </lineage>
</organism>
<evidence type="ECO:0000313" key="7">
    <source>
        <dbReference type="Proteomes" id="UP000006039"/>
    </source>
</evidence>
<dbReference type="AlphaFoldDB" id="J3PBT9"/>
<comment type="function">
    <text evidence="3">Cleaves the gamma-glutamyl peptide bond of glutathione and glutathione conjugates.</text>
</comment>
<dbReference type="SUPFAM" id="SSF56235">
    <property type="entry name" value="N-terminal nucleophile aminohydrolases (Ntn hydrolases)"/>
    <property type="match status" value="1"/>
</dbReference>
<dbReference type="eggNOG" id="KOG2410">
    <property type="taxonomic scope" value="Eukaryota"/>
</dbReference>
<comment type="catalytic activity">
    <reaction evidence="3">
        <text>an S-substituted glutathione + H2O = an S-substituted L-cysteinylglycine + L-glutamate</text>
        <dbReference type="Rhea" id="RHEA:59468"/>
        <dbReference type="ChEBI" id="CHEBI:15377"/>
        <dbReference type="ChEBI" id="CHEBI:29985"/>
        <dbReference type="ChEBI" id="CHEBI:90779"/>
        <dbReference type="ChEBI" id="CHEBI:143103"/>
        <dbReference type="EC" id="3.4.19.13"/>
    </reaction>
</comment>
<dbReference type="FunCoup" id="J3PBT9">
    <property type="interactions" value="153"/>
</dbReference>
<dbReference type="EC" id="3.4.19.13" evidence="3"/>
<name>J3PBT9_GAET3</name>
<dbReference type="PANTHER" id="PTHR11686">
    <property type="entry name" value="GAMMA GLUTAMYL TRANSPEPTIDASE"/>
    <property type="match status" value="1"/>
</dbReference>
<dbReference type="PANTHER" id="PTHR11686:SF62">
    <property type="entry name" value="GLUTATHIONE HYDROLASE"/>
    <property type="match status" value="1"/>
</dbReference>
<dbReference type="GO" id="GO:0006751">
    <property type="term" value="P:glutathione catabolic process"/>
    <property type="evidence" value="ECO:0007669"/>
    <property type="project" value="UniProtKB-UniRule"/>
</dbReference>
<dbReference type="InterPro" id="IPR029055">
    <property type="entry name" value="Ntn_hydrolases_N"/>
</dbReference>
<dbReference type="UniPathway" id="UPA00204"/>
<dbReference type="Gene3D" id="3.60.20.40">
    <property type="match status" value="1"/>
</dbReference>
<dbReference type="OrthoDB" id="1081007at2759"/>
<dbReference type="InterPro" id="IPR043138">
    <property type="entry name" value="GGT_lsub"/>
</dbReference>
<feature type="signal peptide" evidence="4">
    <location>
        <begin position="1"/>
        <end position="35"/>
    </location>
</feature>
<dbReference type="GO" id="GO:0036374">
    <property type="term" value="F:glutathione hydrolase activity"/>
    <property type="evidence" value="ECO:0007669"/>
    <property type="project" value="UniProtKB-UniRule"/>
</dbReference>
<protein>
    <recommendedName>
        <fullName evidence="3">Glutathione hydrolase</fullName>
        <ecNumber evidence="3">2.3.2.2</ecNumber>
        <ecNumber evidence="3">3.4.19.13</ecNumber>
    </recommendedName>
    <alternativeName>
        <fullName evidence="3">Gamma-glutamyltransferase</fullName>
    </alternativeName>
    <alternativeName>
        <fullName evidence="3">Gamma-glutamyltranspeptidase</fullName>
    </alternativeName>
</protein>
<feature type="binding site" evidence="2">
    <location>
        <position position="431"/>
    </location>
    <ligand>
        <name>L-glutamate</name>
        <dbReference type="ChEBI" id="CHEBI:29985"/>
    </ligand>
</feature>
<keyword evidence="7" id="KW-1185">Reference proteome</keyword>
<dbReference type="PRINTS" id="PR01210">
    <property type="entry name" value="GGTRANSPTASE"/>
</dbReference>
<reference evidence="5" key="3">
    <citation type="submission" date="2010-09" db="EMBL/GenBank/DDBJ databases">
        <title>Annotation of Gaeumannomyces graminis var. tritici R3-111a-1.</title>
        <authorList>
            <consortium name="The Broad Institute Genome Sequencing Platform"/>
            <person name="Ma L.-J."/>
            <person name="Dead R."/>
            <person name="Young S.K."/>
            <person name="Zeng Q."/>
            <person name="Gargeya S."/>
            <person name="Fitzgerald M."/>
            <person name="Haas B."/>
            <person name="Abouelleil A."/>
            <person name="Alvarado L."/>
            <person name="Arachchi H.M."/>
            <person name="Berlin A."/>
            <person name="Brown A."/>
            <person name="Chapman S.B."/>
            <person name="Chen Z."/>
            <person name="Dunbar C."/>
            <person name="Freedman E."/>
            <person name="Gearin G."/>
            <person name="Gellesch M."/>
            <person name="Goldberg J."/>
            <person name="Griggs A."/>
            <person name="Gujja S."/>
            <person name="Heiman D."/>
            <person name="Howarth C."/>
            <person name="Larson L."/>
            <person name="Lui A."/>
            <person name="MacDonald P.J.P."/>
            <person name="Mehta T."/>
            <person name="Montmayeur A."/>
            <person name="Murphy C."/>
            <person name="Neiman D."/>
            <person name="Pearson M."/>
            <person name="Priest M."/>
            <person name="Roberts A."/>
            <person name="Saif S."/>
            <person name="Shea T."/>
            <person name="Shenoy N."/>
            <person name="Sisk P."/>
            <person name="Stolte C."/>
            <person name="Sykes S."/>
            <person name="Yandava C."/>
            <person name="Wortman J."/>
            <person name="Nusbaum C."/>
            <person name="Birren B."/>
        </authorList>
    </citation>
    <scope>NUCLEOTIDE SEQUENCE</scope>
    <source>
        <strain evidence="5">R3-111a-1</strain>
    </source>
</reference>
<dbReference type="Pfam" id="PF01019">
    <property type="entry name" value="G_glu_transpept"/>
    <property type="match status" value="1"/>
</dbReference>
<keyword evidence="4" id="KW-0732">Signal</keyword>
<evidence type="ECO:0000313" key="5">
    <source>
        <dbReference type="EMBL" id="EJT71706.1"/>
    </source>
</evidence>
<dbReference type="EMBL" id="GL385400">
    <property type="protein sequence ID" value="EJT71706.1"/>
    <property type="molecule type" value="Genomic_DNA"/>
</dbReference>
<reference evidence="6" key="5">
    <citation type="submission" date="2018-04" db="UniProtKB">
        <authorList>
            <consortium name="EnsemblFungi"/>
        </authorList>
    </citation>
    <scope>IDENTIFICATION</scope>
    <source>
        <strain evidence="6">R3-111a-1</strain>
    </source>
</reference>
<keyword evidence="3" id="KW-0378">Hydrolase</keyword>
<dbReference type="RefSeq" id="XP_009227103.1">
    <property type="nucleotide sequence ID" value="XM_009228839.1"/>
</dbReference>
<dbReference type="EC" id="2.3.2.2" evidence="3"/>
<dbReference type="GO" id="GO:0005886">
    <property type="term" value="C:plasma membrane"/>
    <property type="evidence" value="ECO:0007669"/>
    <property type="project" value="TreeGrafter"/>
</dbReference>
<reference evidence="7" key="1">
    <citation type="submission" date="2010-07" db="EMBL/GenBank/DDBJ databases">
        <title>The genome sequence of Gaeumannomyces graminis var. tritici strain R3-111a-1.</title>
        <authorList>
            <consortium name="The Broad Institute Genome Sequencing Platform"/>
            <person name="Ma L.-J."/>
            <person name="Dead R."/>
            <person name="Young S."/>
            <person name="Zeng Q."/>
            <person name="Koehrsen M."/>
            <person name="Alvarado L."/>
            <person name="Berlin A."/>
            <person name="Chapman S.B."/>
            <person name="Chen Z."/>
            <person name="Freedman E."/>
            <person name="Gellesch M."/>
            <person name="Goldberg J."/>
            <person name="Griggs A."/>
            <person name="Gujja S."/>
            <person name="Heilman E.R."/>
            <person name="Heiman D."/>
            <person name="Hepburn T."/>
            <person name="Howarth C."/>
            <person name="Jen D."/>
            <person name="Larson L."/>
            <person name="Mehta T."/>
            <person name="Neiman D."/>
            <person name="Pearson M."/>
            <person name="Roberts A."/>
            <person name="Saif S."/>
            <person name="Shea T."/>
            <person name="Shenoy N."/>
            <person name="Sisk P."/>
            <person name="Stolte C."/>
            <person name="Sykes S."/>
            <person name="Walk T."/>
            <person name="White J."/>
            <person name="Yandava C."/>
            <person name="Haas B."/>
            <person name="Nusbaum C."/>
            <person name="Birren B."/>
        </authorList>
    </citation>
    <scope>NUCLEOTIDE SEQUENCE [LARGE SCALE GENOMIC DNA]</scope>
    <source>
        <strain evidence="7">R3-111a-1</strain>
    </source>
</reference>
<reference evidence="5" key="2">
    <citation type="submission" date="2010-07" db="EMBL/GenBank/DDBJ databases">
        <authorList>
            <consortium name="The Broad Institute Genome Sequencing Platform"/>
            <consortium name="Broad Institute Genome Sequencing Center for Infectious Disease"/>
            <person name="Ma L.-J."/>
            <person name="Dead R."/>
            <person name="Young S."/>
            <person name="Zeng Q."/>
            <person name="Koehrsen M."/>
            <person name="Alvarado L."/>
            <person name="Berlin A."/>
            <person name="Chapman S.B."/>
            <person name="Chen Z."/>
            <person name="Freedman E."/>
            <person name="Gellesch M."/>
            <person name="Goldberg J."/>
            <person name="Griggs A."/>
            <person name="Gujja S."/>
            <person name="Heilman E.R."/>
            <person name="Heiman D."/>
            <person name="Hepburn T."/>
            <person name="Howarth C."/>
            <person name="Jen D."/>
            <person name="Larson L."/>
            <person name="Mehta T."/>
            <person name="Neiman D."/>
            <person name="Pearson M."/>
            <person name="Roberts A."/>
            <person name="Saif S."/>
            <person name="Shea T."/>
            <person name="Shenoy N."/>
            <person name="Sisk P."/>
            <person name="Stolte C."/>
            <person name="Sykes S."/>
            <person name="Walk T."/>
            <person name="White J."/>
            <person name="Yandava C."/>
            <person name="Haas B."/>
            <person name="Nusbaum C."/>
            <person name="Birren B."/>
        </authorList>
    </citation>
    <scope>NUCLEOTIDE SEQUENCE</scope>
    <source>
        <strain evidence="5">R3-111a-1</strain>
    </source>
</reference>
<dbReference type="VEuPathDB" id="FungiDB:GGTG_10960"/>
<dbReference type="FunFam" id="1.10.246.130:FF:000001">
    <property type="entry name" value="Gamma-glutamyltransferase 5 isoform 1"/>
    <property type="match status" value="1"/>
</dbReference>
<dbReference type="GO" id="GO:0103068">
    <property type="term" value="F:leukotriene C4 gamma-glutamyl transferase activity"/>
    <property type="evidence" value="ECO:0007669"/>
    <property type="project" value="UniProtKB-EC"/>
</dbReference>
<accession>J3PBT9</accession>
<evidence type="ECO:0000313" key="6">
    <source>
        <dbReference type="EnsemblFungi" id="EJT71706"/>
    </source>
</evidence>
<feature type="binding site" evidence="2">
    <location>
        <position position="485"/>
    </location>
    <ligand>
        <name>L-glutamate</name>
        <dbReference type="ChEBI" id="CHEBI:29985"/>
    </ligand>
</feature>
<proteinExistence type="predicted"/>
<keyword evidence="3" id="KW-0012">Acyltransferase</keyword>